<dbReference type="KEGG" id="tps:THAPSDRAFT_5519"/>
<feature type="region of interest" description="Disordered" evidence="1">
    <location>
        <begin position="216"/>
        <end position="241"/>
    </location>
</feature>
<reference evidence="2 3" key="1">
    <citation type="journal article" date="2004" name="Science">
        <title>The genome of the diatom Thalassiosira pseudonana: ecology, evolution, and metabolism.</title>
        <authorList>
            <person name="Armbrust E.V."/>
            <person name="Berges J.A."/>
            <person name="Bowler C."/>
            <person name="Green B.R."/>
            <person name="Martinez D."/>
            <person name="Putnam N.H."/>
            <person name="Zhou S."/>
            <person name="Allen A.E."/>
            <person name="Apt K.E."/>
            <person name="Bechner M."/>
            <person name="Brzezinski M.A."/>
            <person name="Chaal B.K."/>
            <person name="Chiovitti A."/>
            <person name="Davis A.K."/>
            <person name="Demarest M.S."/>
            <person name="Detter J.C."/>
            <person name="Glavina T."/>
            <person name="Goodstein D."/>
            <person name="Hadi M.Z."/>
            <person name="Hellsten U."/>
            <person name="Hildebrand M."/>
            <person name="Jenkins B.D."/>
            <person name="Jurka J."/>
            <person name="Kapitonov V.V."/>
            <person name="Kroger N."/>
            <person name="Lau W.W."/>
            <person name="Lane T.W."/>
            <person name="Larimer F.W."/>
            <person name="Lippmeier J.C."/>
            <person name="Lucas S."/>
            <person name="Medina M."/>
            <person name="Montsant A."/>
            <person name="Obornik M."/>
            <person name="Parker M.S."/>
            <person name="Palenik B."/>
            <person name="Pazour G.J."/>
            <person name="Richardson P.M."/>
            <person name="Rynearson T.A."/>
            <person name="Saito M.A."/>
            <person name="Schwartz D.C."/>
            <person name="Thamatrakoln K."/>
            <person name="Valentin K."/>
            <person name="Vardi A."/>
            <person name="Wilkerson F.P."/>
            <person name="Rokhsar D.S."/>
        </authorList>
    </citation>
    <scope>NUCLEOTIDE SEQUENCE [LARGE SCALE GENOMIC DNA]</scope>
    <source>
        <strain evidence="2 3">CCMP1335</strain>
    </source>
</reference>
<dbReference type="RefSeq" id="XP_002290748.1">
    <property type="nucleotide sequence ID" value="XM_002290712.1"/>
</dbReference>
<sequence>MNVKKTYTAEERADRRRRTSLLPQPRPIDDVPSRSRRASVEGKENDSDEESWVAELRAQGIDVSSFLQEAHPECVEFTTDINTSPDGDGMQPFYGTEYTEEEKIIKTKRGSLHVRHTLSNGQRVTVMRRMSSESTATETAKKRFSQFLDEAYEIDESTGRAVVNSVEEMQQKRWEKEMEEDSRNFDPNGTSTEERERNKTWAVQFAMQRAAAAGFVEQSTTDEDAPAEPYSNDIEKCDLPPIEQLPPLKDLGLDETSSKMRDLGMSPPPLPHEMVDVVPIFARAERRTGISDGMLVCGTLKEGWKTCDSQKMIVLCVNNTPECGSYLRCSRKACLVRCPQCNTVSPAEPALQNSETEVNGDLNDVAQSSPGRSLQGKASLTSKMTTVGWGG</sequence>
<evidence type="ECO:0000313" key="3">
    <source>
        <dbReference type="Proteomes" id="UP000001449"/>
    </source>
</evidence>
<dbReference type="HOGENOM" id="CLU_706961_0_0_1"/>
<dbReference type="InParanoid" id="B8C351"/>
<feature type="compositionally biased region" description="Basic and acidic residues" evidence="1">
    <location>
        <begin position="174"/>
        <end position="184"/>
    </location>
</feature>
<dbReference type="AlphaFoldDB" id="B8C351"/>
<organism evidence="2 3">
    <name type="scientific">Thalassiosira pseudonana</name>
    <name type="common">Marine diatom</name>
    <name type="synonym">Cyclotella nana</name>
    <dbReference type="NCBI Taxonomy" id="35128"/>
    <lineage>
        <taxon>Eukaryota</taxon>
        <taxon>Sar</taxon>
        <taxon>Stramenopiles</taxon>
        <taxon>Ochrophyta</taxon>
        <taxon>Bacillariophyta</taxon>
        <taxon>Coscinodiscophyceae</taxon>
        <taxon>Thalassiosirophycidae</taxon>
        <taxon>Thalassiosirales</taxon>
        <taxon>Thalassiosiraceae</taxon>
        <taxon>Thalassiosira</taxon>
    </lineage>
</organism>
<keyword evidence="3" id="KW-1185">Reference proteome</keyword>
<dbReference type="EMBL" id="CM000642">
    <property type="protein sequence ID" value="EED92500.1"/>
    <property type="molecule type" value="Genomic_DNA"/>
</dbReference>
<feature type="compositionally biased region" description="Basic and acidic residues" evidence="1">
    <location>
        <begin position="27"/>
        <end position="45"/>
    </location>
</feature>
<feature type="region of interest" description="Disordered" evidence="1">
    <location>
        <begin position="174"/>
        <end position="197"/>
    </location>
</feature>
<accession>B8C351</accession>
<protein>
    <submittedName>
        <fullName evidence="2">Uncharacterized protein</fullName>
    </submittedName>
</protein>
<dbReference type="GeneID" id="7453214"/>
<reference evidence="2 3" key="2">
    <citation type="journal article" date="2008" name="Nature">
        <title>The Phaeodactylum genome reveals the evolutionary history of diatom genomes.</title>
        <authorList>
            <person name="Bowler C."/>
            <person name="Allen A.E."/>
            <person name="Badger J.H."/>
            <person name="Grimwood J."/>
            <person name="Jabbari K."/>
            <person name="Kuo A."/>
            <person name="Maheswari U."/>
            <person name="Martens C."/>
            <person name="Maumus F."/>
            <person name="Otillar R.P."/>
            <person name="Rayko E."/>
            <person name="Salamov A."/>
            <person name="Vandepoele K."/>
            <person name="Beszteri B."/>
            <person name="Gruber A."/>
            <person name="Heijde M."/>
            <person name="Katinka M."/>
            <person name="Mock T."/>
            <person name="Valentin K."/>
            <person name="Verret F."/>
            <person name="Berges J.A."/>
            <person name="Brownlee C."/>
            <person name="Cadoret J.P."/>
            <person name="Chiovitti A."/>
            <person name="Choi C.J."/>
            <person name="Coesel S."/>
            <person name="De Martino A."/>
            <person name="Detter J.C."/>
            <person name="Durkin C."/>
            <person name="Falciatore A."/>
            <person name="Fournet J."/>
            <person name="Haruta M."/>
            <person name="Huysman M.J."/>
            <person name="Jenkins B.D."/>
            <person name="Jiroutova K."/>
            <person name="Jorgensen R.E."/>
            <person name="Joubert Y."/>
            <person name="Kaplan A."/>
            <person name="Kroger N."/>
            <person name="Kroth P.G."/>
            <person name="La Roche J."/>
            <person name="Lindquist E."/>
            <person name="Lommer M."/>
            <person name="Martin-Jezequel V."/>
            <person name="Lopez P.J."/>
            <person name="Lucas S."/>
            <person name="Mangogna M."/>
            <person name="McGinnis K."/>
            <person name="Medlin L.K."/>
            <person name="Montsant A."/>
            <person name="Oudot-Le Secq M.P."/>
            <person name="Napoli C."/>
            <person name="Obornik M."/>
            <person name="Parker M.S."/>
            <person name="Petit J.L."/>
            <person name="Porcel B.M."/>
            <person name="Poulsen N."/>
            <person name="Robison M."/>
            <person name="Rychlewski L."/>
            <person name="Rynearson T.A."/>
            <person name="Schmutz J."/>
            <person name="Shapiro H."/>
            <person name="Siaut M."/>
            <person name="Stanley M."/>
            <person name="Sussman M.R."/>
            <person name="Taylor A.R."/>
            <person name="Vardi A."/>
            <person name="von Dassow P."/>
            <person name="Vyverman W."/>
            <person name="Willis A."/>
            <person name="Wyrwicz L.S."/>
            <person name="Rokhsar D.S."/>
            <person name="Weissenbach J."/>
            <person name="Armbrust E.V."/>
            <person name="Green B.R."/>
            <person name="Van de Peer Y."/>
            <person name="Grigoriev I.V."/>
        </authorList>
    </citation>
    <scope>NUCLEOTIDE SEQUENCE [LARGE SCALE GENOMIC DNA]</scope>
    <source>
        <strain evidence="2 3">CCMP1335</strain>
    </source>
</reference>
<dbReference type="Proteomes" id="UP000001449">
    <property type="component" value="Chromosome 5"/>
</dbReference>
<feature type="region of interest" description="Disordered" evidence="1">
    <location>
        <begin position="1"/>
        <end position="51"/>
    </location>
</feature>
<evidence type="ECO:0000256" key="1">
    <source>
        <dbReference type="SAM" id="MobiDB-lite"/>
    </source>
</evidence>
<evidence type="ECO:0000313" key="2">
    <source>
        <dbReference type="EMBL" id="EED92500.1"/>
    </source>
</evidence>
<dbReference type="PaxDb" id="35128-Thaps5519"/>
<gene>
    <name evidence="2" type="ORF">THAPSDRAFT_5519</name>
</gene>
<name>B8C351_THAPS</name>
<proteinExistence type="predicted"/>